<dbReference type="Gene3D" id="6.20.10.30">
    <property type="match status" value="1"/>
</dbReference>
<dbReference type="SMART" id="SM00292">
    <property type="entry name" value="BRCT"/>
    <property type="match status" value="1"/>
</dbReference>
<evidence type="ECO:0000256" key="1">
    <source>
        <dbReference type="ARBA" id="ARBA00001946"/>
    </source>
</evidence>
<dbReference type="PROSITE" id="PS50172">
    <property type="entry name" value="BRCT"/>
    <property type="match status" value="1"/>
</dbReference>
<dbReference type="InParanoid" id="B9TDA3"/>
<dbReference type="NCBIfam" id="TIGR00575">
    <property type="entry name" value="dnlj"/>
    <property type="match status" value="1"/>
</dbReference>
<dbReference type="InterPro" id="IPR041663">
    <property type="entry name" value="DisA/LigA_HHH"/>
</dbReference>
<dbReference type="SMART" id="SM00278">
    <property type="entry name" value="HhH1"/>
    <property type="match status" value="4"/>
</dbReference>
<gene>
    <name evidence="14" type="ORF">RCOM_1819360</name>
</gene>
<keyword evidence="4 14" id="KW-0436">Ligase</keyword>
<evidence type="ECO:0000256" key="4">
    <source>
        <dbReference type="ARBA" id="ARBA00022598"/>
    </source>
</evidence>
<dbReference type="EC" id="6.5.1.2" evidence="3"/>
<evidence type="ECO:0000259" key="13">
    <source>
        <dbReference type="PROSITE" id="PS50172"/>
    </source>
</evidence>
<keyword evidence="10" id="KW-0520">NAD</keyword>
<evidence type="ECO:0000256" key="11">
    <source>
        <dbReference type="ARBA" id="ARBA00023204"/>
    </source>
</evidence>
<keyword evidence="11" id="KW-0234">DNA repair</keyword>
<dbReference type="AlphaFoldDB" id="B9TDA3"/>
<dbReference type="GO" id="GO:0006281">
    <property type="term" value="P:DNA repair"/>
    <property type="evidence" value="ECO:0007669"/>
    <property type="project" value="UniProtKB-KW"/>
</dbReference>
<keyword evidence="6" id="KW-0479">Metal-binding</keyword>
<dbReference type="Pfam" id="PF00533">
    <property type="entry name" value="BRCT"/>
    <property type="match status" value="1"/>
</dbReference>
<dbReference type="GO" id="GO:0006260">
    <property type="term" value="P:DNA replication"/>
    <property type="evidence" value="ECO:0007669"/>
    <property type="project" value="UniProtKB-KW"/>
</dbReference>
<protein>
    <recommendedName>
        <fullName evidence="3">DNA ligase (NAD(+))</fullName>
        <ecNumber evidence="3">6.5.1.2</ecNumber>
    </recommendedName>
</protein>
<keyword evidence="8" id="KW-0862">Zinc</keyword>
<proteinExistence type="inferred from homology"/>
<dbReference type="InterPro" id="IPR003583">
    <property type="entry name" value="Hlx-hairpin-Hlx_DNA-bd_motif"/>
</dbReference>
<evidence type="ECO:0000256" key="7">
    <source>
        <dbReference type="ARBA" id="ARBA00022763"/>
    </source>
</evidence>
<feature type="domain" description="BRCT" evidence="13">
    <location>
        <begin position="414"/>
        <end position="491"/>
    </location>
</feature>
<dbReference type="Gene3D" id="2.40.50.140">
    <property type="entry name" value="Nucleic acid-binding proteins"/>
    <property type="match status" value="1"/>
</dbReference>
<comment type="catalytic activity">
    <reaction evidence="12">
        <text>NAD(+) + (deoxyribonucleotide)n-3'-hydroxyl + 5'-phospho-(deoxyribonucleotide)m = (deoxyribonucleotide)n+m + AMP + beta-nicotinamide D-nucleotide.</text>
        <dbReference type="EC" id="6.5.1.2"/>
    </reaction>
</comment>
<name>B9TDA3_RICCO</name>
<dbReference type="InterPro" id="IPR004150">
    <property type="entry name" value="NAD_DNA_ligase_OB"/>
</dbReference>
<dbReference type="eggNOG" id="KOG1968">
    <property type="taxonomic scope" value="Eukaryota"/>
</dbReference>
<dbReference type="GO" id="GO:0003677">
    <property type="term" value="F:DNA binding"/>
    <property type="evidence" value="ECO:0007669"/>
    <property type="project" value="InterPro"/>
</dbReference>
<evidence type="ECO:0000256" key="8">
    <source>
        <dbReference type="ARBA" id="ARBA00022833"/>
    </source>
</evidence>
<comment type="function">
    <text evidence="2">DNA ligase that catalyzes the formation of phosphodiester linkages between 5'-phosphoryl and 3'-hydroxyl groups in double-stranded DNA using NAD as a coenzyme and as the energy source for the reaction. It is essential for DNA replication and repair of damaged DNA.</text>
</comment>
<dbReference type="InterPro" id="IPR001357">
    <property type="entry name" value="BRCT_dom"/>
</dbReference>
<dbReference type="SUPFAM" id="SSF47781">
    <property type="entry name" value="RuvA domain 2-like"/>
    <property type="match status" value="1"/>
</dbReference>
<keyword evidence="7" id="KW-0227">DNA damage</keyword>
<keyword evidence="9" id="KW-0460">Magnesium</keyword>
<evidence type="ECO:0000256" key="12">
    <source>
        <dbReference type="ARBA" id="ARBA00034005"/>
    </source>
</evidence>
<dbReference type="FunFam" id="2.40.50.140:FF:000012">
    <property type="entry name" value="DNA ligase"/>
    <property type="match status" value="1"/>
</dbReference>
<dbReference type="Gene3D" id="3.30.470.30">
    <property type="entry name" value="DNA ligase/mRNA capping enzyme"/>
    <property type="match status" value="1"/>
</dbReference>
<dbReference type="InterPro" id="IPR010994">
    <property type="entry name" value="RuvA_2-like"/>
</dbReference>
<dbReference type="Pfam" id="PF14520">
    <property type="entry name" value="HHH_5"/>
    <property type="match status" value="1"/>
</dbReference>
<evidence type="ECO:0000313" key="15">
    <source>
        <dbReference type="Proteomes" id="UP000008311"/>
    </source>
</evidence>
<dbReference type="Pfam" id="PF03120">
    <property type="entry name" value="OB_DNA_ligase"/>
    <property type="match status" value="1"/>
</dbReference>
<evidence type="ECO:0000256" key="2">
    <source>
        <dbReference type="ARBA" id="ARBA00004067"/>
    </source>
</evidence>
<keyword evidence="15" id="KW-1185">Reference proteome</keyword>
<dbReference type="EMBL" id="EQ978035">
    <property type="protein sequence ID" value="EEF26161.1"/>
    <property type="molecule type" value="Genomic_DNA"/>
</dbReference>
<dbReference type="PANTHER" id="PTHR23389">
    <property type="entry name" value="CHROMOSOME TRANSMISSION FIDELITY FACTOR 18"/>
    <property type="match status" value="1"/>
</dbReference>
<evidence type="ECO:0000256" key="3">
    <source>
        <dbReference type="ARBA" id="ARBA00012722"/>
    </source>
</evidence>
<dbReference type="InterPro" id="IPR036420">
    <property type="entry name" value="BRCT_dom_sf"/>
</dbReference>
<dbReference type="InterPro" id="IPR012340">
    <property type="entry name" value="NA-bd_OB-fold"/>
</dbReference>
<dbReference type="Gene3D" id="1.10.150.20">
    <property type="entry name" value="5' to 3' exonuclease, C-terminal subdomain"/>
    <property type="match status" value="2"/>
</dbReference>
<sequence>MNKADFALVNAELAAKGEETKANPRNAAAGSLRQLDPKVTASRRLRFLAYGFGVCEGFEPADTQEEQLASLVQMGFEISHTNTVVKGAAGILAHFESVKATRADLPFDIDGVVYKVNSKKQQDELGWNSRTPRWAIALKFPPEEAVTRCIAIEPQVGRTGPLTPVARLEPVFVGGVTVTNATLHNEQEVHRKDIRIGDHVIVRRAGDVIPEIVRSLPERRDGTETVYYTPAHCPTCGTPVHKEEDTAAHRCTGGLKCADQRLYAITHFASRLALDIEGLGEGTVTKLVEAGLIERPSHLFALLPSQIAALPGEGKNSAAKLVAAIERTRAPELNRFIYALGIPNVGENSAKNFARHFLSFAAFKAATADELQALEDVGPTTAASVRAFFENADNAAEVEALVECVQPKDVTVSTDSQSLTGLTFVITGTLSRDRESFKATIEAAGGKVSGSVSKKTNYLLAGAEAGTKLAKAQEMGVTILDEAAFDALLAA</sequence>
<dbReference type="PANTHER" id="PTHR23389:SF9">
    <property type="entry name" value="DNA LIGASE"/>
    <property type="match status" value="1"/>
</dbReference>
<evidence type="ECO:0000256" key="9">
    <source>
        <dbReference type="ARBA" id="ARBA00022842"/>
    </source>
</evidence>
<dbReference type="Pfam" id="PF03119">
    <property type="entry name" value="DNA_ligase_ZBD"/>
    <property type="match status" value="1"/>
</dbReference>
<dbReference type="SMART" id="SM00532">
    <property type="entry name" value="LIGANc"/>
    <property type="match status" value="1"/>
</dbReference>
<evidence type="ECO:0000256" key="5">
    <source>
        <dbReference type="ARBA" id="ARBA00022705"/>
    </source>
</evidence>
<reference evidence="15" key="1">
    <citation type="journal article" date="2010" name="Nat. Biotechnol.">
        <title>Draft genome sequence of the oilseed species Ricinus communis.</title>
        <authorList>
            <person name="Chan A.P."/>
            <person name="Crabtree J."/>
            <person name="Zhao Q."/>
            <person name="Lorenzi H."/>
            <person name="Orvis J."/>
            <person name="Puiu D."/>
            <person name="Melake-Berhan A."/>
            <person name="Jones K.M."/>
            <person name="Redman J."/>
            <person name="Chen G."/>
            <person name="Cahoon E.B."/>
            <person name="Gedil M."/>
            <person name="Stanke M."/>
            <person name="Haas B.J."/>
            <person name="Wortman J.R."/>
            <person name="Fraser-Liggett C.M."/>
            <person name="Ravel J."/>
            <person name="Rabinowicz P.D."/>
        </authorList>
    </citation>
    <scope>NUCLEOTIDE SEQUENCE [LARGE SCALE GENOMIC DNA]</scope>
    <source>
        <strain evidence="15">cv. Hale</strain>
    </source>
</reference>
<dbReference type="InterPro" id="IPR001679">
    <property type="entry name" value="DNA_ligase"/>
</dbReference>
<dbReference type="STRING" id="3988.B9TDA3"/>
<dbReference type="SUPFAM" id="SSF56091">
    <property type="entry name" value="DNA ligase/mRNA capping enzyme, catalytic domain"/>
    <property type="match status" value="1"/>
</dbReference>
<dbReference type="Pfam" id="PF01653">
    <property type="entry name" value="DNA_ligase_aden"/>
    <property type="match status" value="1"/>
</dbReference>
<dbReference type="SUPFAM" id="SSF50249">
    <property type="entry name" value="Nucleic acid-binding proteins"/>
    <property type="match status" value="1"/>
</dbReference>
<dbReference type="GO" id="GO:0046872">
    <property type="term" value="F:metal ion binding"/>
    <property type="evidence" value="ECO:0007669"/>
    <property type="project" value="UniProtKB-KW"/>
</dbReference>
<dbReference type="GO" id="GO:0003911">
    <property type="term" value="F:DNA ligase (NAD+) activity"/>
    <property type="evidence" value="ECO:0007669"/>
    <property type="project" value="UniProtKB-EC"/>
</dbReference>
<dbReference type="InterPro" id="IPR013839">
    <property type="entry name" value="DNAligase_adenylation"/>
</dbReference>
<dbReference type="NCBIfam" id="NF005932">
    <property type="entry name" value="PRK07956.1"/>
    <property type="match status" value="1"/>
</dbReference>
<accession>B9TDA3</accession>
<dbReference type="PROSITE" id="PS01056">
    <property type="entry name" value="DNA_LIGASE_N2"/>
    <property type="match status" value="1"/>
</dbReference>
<evidence type="ECO:0000313" key="14">
    <source>
        <dbReference type="EMBL" id="EEF26161.1"/>
    </source>
</evidence>
<comment type="cofactor">
    <cofactor evidence="1">
        <name>Mg(2+)</name>
        <dbReference type="ChEBI" id="CHEBI:18420"/>
    </cofactor>
</comment>
<dbReference type="Pfam" id="PF12826">
    <property type="entry name" value="HHH_2"/>
    <property type="match status" value="1"/>
</dbReference>
<dbReference type="InterPro" id="IPR004149">
    <property type="entry name" value="Znf_DNAligase_C4"/>
</dbReference>
<dbReference type="InterPro" id="IPR013840">
    <property type="entry name" value="DNAligase_N"/>
</dbReference>
<evidence type="ECO:0000256" key="10">
    <source>
        <dbReference type="ARBA" id="ARBA00023027"/>
    </source>
</evidence>
<keyword evidence="5" id="KW-0235">DNA replication</keyword>
<dbReference type="Proteomes" id="UP000008311">
    <property type="component" value="Unassembled WGS sequence"/>
</dbReference>
<dbReference type="InterPro" id="IPR033136">
    <property type="entry name" value="DNA_ligase_CS"/>
</dbReference>
<organism evidence="14 15">
    <name type="scientific">Ricinus communis</name>
    <name type="common">Castor bean</name>
    <dbReference type="NCBI Taxonomy" id="3988"/>
    <lineage>
        <taxon>Eukaryota</taxon>
        <taxon>Viridiplantae</taxon>
        <taxon>Streptophyta</taxon>
        <taxon>Embryophyta</taxon>
        <taxon>Tracheophyta</taxon>
        <taxon>Spermatophyta</taxon>
        <taxon>Magnoliopsida</taxon>
        <taxon>eudicotyledons</taxon>
        <taxon>Gunneridae</taxon>
        <taxon>Pentapetalae</taxon>
        <taxon>rosids</taxon>
        <taxon>fabids</taxon>
        <taxon>Malpighiales</taxon>
        <taxon>Euphorbiaceae</taxon>
        <taxon>Acalyphoideae</taxon>
        <taxon>Acalypheae</taxon>
        <taxon>Ricinus</taxon>
    </lineage>
</organism>
<dbReference type="HAMAP" id="MF_01588">
    <property type="entry name" value="DNA_ligase_A"/>
    <property type="match status" value="1"/>
</dbReference>
<dbReference type="SUPFAM" id="SSF52113">
    <property type="entry name" value="BRCT domain"/>
    <property type="match status" value="1"/>
</dbReference>
<dbReference type="Gene3D" id="3.40.50.10190">
    <property type="entry name" value="BRCT domain"/>
    <property type="match status" value="1"/>
</dbReference>
<evidence type="ECO:0000256" key="6">
    <source>
        <dbReference type="ARBA" id="ARBA00022723"/>
    </source>
</evidence>